<evidence type="ECO:0000256" key="2">
    <source>
        <dbReference type="ARBA" id="ARBA00022679"/>
    </source>
</evidence>
<dbReference type="GO" id="GO:0009244">
    <property type="term" value="P:lipopolysaccharide core region biosynthetic process"/>
    <property type="evidence" value="ECO:0007669"/>
    <property type="project" value="TreeGrafter"/>
</dbReference>
<dbReference type="SUPFAM" id="SSF53756">
    <property type="entry name" value="UDP-Glycosyltransferase/glycogen phosphorylase"/>
    <property type="match status" value="2"/>
</dbReference>
<dbReference type="Gene3D" id="3.40.50.2000">
    <property type="entry name" value="Glycogen Phosphorylase B"/>
    <property type="match status" value="3"/>
</dbReference>
<name>A0A0K2GCS1_NITMO</name>
<evidence type="ECO:0000256" key="1">
    <source>
        <dbReference type="ARBA" id="ARBA00022676"/>
    </source>
</evidence>
<dbReference type="PANTHER" id="PTHR30160:SF1">
    <property type="entry name" value="LIPOPOLYSACCHARIDE 1,2-N-ACETYLGLUCOSAMINETRANSFERASE-RELATED"/>
    <property type="match status" value="1"/>
</dbReference>
<dbReference type="PANTHER" id="PTHR30160">
    <property type="entry name" value="TETRAACYLDISACCHARIDE 4'-KINASE-RELATED"/>
    <property type="match status" value="1"/>
</dbReference>
<feature type="region of interest" description="Disordered" evidence="3">
    <location>
        <begin position="65"/>
        <end position="91"/>
    </location>
</feature>
<gene>
    <name evidence="5" type="ORF">NITMOv2_2340</name>
</gene>
<dbReference type="InterPro" id="IPR002201">
    <property type="entry name" value="Glyco_trans_9"/>
</dbReference>
<dbReference type="KEGG" id="nmv:NITMOv2_2340"/>
<feature type="region of interest" description="Disordered" evidence="3">
    <location>
        <begin position="1"/>
        <end position="35"/>
    </location>
</feature>
<dbReference type="InterPro" id="IPR001296">
    <property type="entry name" value="Glyco_trans_1"/>
</dbReference>
<keyword evidence="1" id="KW-0328">Glycosyltransferase</keyword>
<evidence type="ECO:0000259" key="4">
    <source>
        <dbReference type="Pfam" id="PF00534"/>
    </source>
</evidence>
<dbReference type="AlphaFoldDB" id="A0A0K2GCS1"/>
<evidence type="ECO:0000313" key="6">
    <source>
        <dbReference type="Proteomes" id="UP000069205"/>
    </source>
</evidence>
<dbReference type="Proteomes" id="UP000069205">
    <property type="component" value="Chromosome"/>
</dbReference>
<dbReference type="STRING" id="42253.NITMOv2_2340"/>
<accession>A0A0K2GCS1</accession>
<evidence type="ECO:0000256" key="3">
    <source>
        <dbReference type="SAM" id="MobiDB-lite"/>
    </source>
</evidence>
<reference evidence="5 6" key="1">
    <citation type="journal article" date="2015" name="Proc. Natl. Acad. Sci. U.S.A.">
        <title>Expanded metabolic versatility of ubiquitous nitrite-oxidizing bacteria from the genus Nitrospira.</title>
        <authorList>
            <person name="Koch H."/>
            <person name="Lucker S."/>
            <person name="Albertsen M."/>
            <person name="Kitzinger K."/>
            <person name="Herbold C."/>
            <person name="Spieck E."/>
            <person name="Nielsen P.H."/>
            <person name="Wagner M."/>
            <person name="Daims H."/>
        </authorList>
    </citation>
    <scope>NUCLEOTIDE SEQUENCE [LARGE SCALE GENOMIC DNA]</scope>
    <source>
        <strain evidence="5 6">NSP M-1</strain>
    </source>
</reference>
<dbReference type="PATRIC" id="fig|42253.5.peg.2305"/>
<organism evidence="5 6">
    <name type="scientific">Nitrospira moscoviensis</name>
    <dbReference type="NCBI Taxonomy" id="42253"/>
    <lineage>
        <taxon>Bacteria</taxon>
        <taxon>Pseudomonadati</taxon>
        <taxon>Nitrospirota</taxon>
        <taxon>Nitrospiria</taxon>
        <taxon>Nitrospirales</taxon>
        <taxon>Nitrospiraceae</taxon>
        <taxon>Nitrospira</taxon>
    </lineage>
</organism>
<keyword evidence="2 5" id="KW-0808">Transferase</keyword>
<keyword evidence="6" id="KW-1185">Reference proteome</keyword>
<dbReference type="Pfam" id="PF00534">
    <property type="entry name" value="Glycos_transf_1"/>
    <property type="match status" value="1"/>
</dbReference>
<proteinExistence type="predicted"/>
<dbReference type="GO" id="GO:0005829">
    <property type="term" value="C:cytosol"/>
    <property type="evidence" value="ECO:0007669"/>
    <property type="project" value="TreeGrafter"/>
</dbReference>
<sequence length="787" mass="86110">MGAQPGFVGRLPDPHRPRGRRGAPATGTKPAPQHAERVVEVRGRPGIACAPGRDAPTRPLIGTEAGAPTDAAGGCRAGRRLTPPGITTKGRSTVLHPTGETRLGRAGSIAVLRALQLGDLLCTVPAWRALRTAYPEARIALIGLPWAREFVARFHRYLDEFIEFPGFPGLPEREPAIDRIPAFFTAMQNRRFDCLLQMQGSGRYANEIVTLCGGARSAGYYAPPDFCPDPTRFMAYPEGLPEVTRHLRLMAFLGIPAEDDALEFPLTAEDEAELRRLDEATVLAATPYACLHPGGRRPSNRWAPENFARVADRLAAEGLTVVLTGTASEQALAEAVMQGMQSRPVNLVGRTTLGSLGVVMSRARLLISNDTGVSHMAAALRVPSVIVCINSDPIRWSPLDHRLHRVLIGRHTAPQSAVAEAGKLLRPGCAPEAMDRNASHRVSAPQSRWRNTGRRRLRVLTWHVHGNYLYYLSQTPHEFVLPVGRTGPGYAGCAPGFPWPPNVSDIALDDLPGADLDCILFQSQSQYLVDQYELLTPAQRALPKIYLEHDPPQDHPTDTCHPVDDPEMLLVHVTHFNRLMWNSRRTPTRVIEHGVLVPSGLTYTGEIAKGLVVVNHLHRRGRRLGADLFDYVRARVPLDLVGMDSAAAGGLGDIGHAELPALMCRYRFVFHPIRYTSLGLALCEAMSLGVPPVALATTEAPTVIEQDVSGYIDTDVDVLIRRMRHLLDNPEDARRLGAGARRAAQARFGIDRFTQGWDRTLTEFVASRSRRTAASVGWDAAPTEARS</sequence>
<dbReference type="GO" id="GO:0008713">
    <property type="term" value="F:ADP-heptose-lipopolysaccharide heptosyltransferase activity"/>
    <property type="evidence" value="ECO:0007669"/>
    <property type="project" value="TreeGrafter"/>
</dbReference>
<dbReference type="InterPro" id="IPR051199">
    <property type="entry name" value="LPS_LOS_Heptosyltrfase"/>
</dbReference>
<dbReference type="EMBL" id="CP011801">
    <property type="protein sequence ID" value="ALA58755.1"/>
    <property type="molecule type" value="Genomic_DNA"/>
</dbReference>
<dbReference type="Pfam" id="PF01075">
    <property type="entry name" value="Glyco_transf_9"/>
    <property type="match status" value="1"/>
</dbReference>
<protein>
    <submittedName>
        <fullName evidence="5">Glycosyltransferase (Modular protein)</fullName>
    </submittedName>
</protein>
<evidence type="ECO:0000313" key="5">
    <source>
        <dbReference type="EMBL" id="ALA58755.1"/>
    </source>
</evidence>
<dbReference type="CDD" id="cd03789">
    <property type="entry name" value="GT9_LPS_heptosyltransferase"/>
    <property type="match status" value="1"/>
</dbReference>
<feature type="domain" description="Glycosyl transferase family 1" evidence="4">
    <location>
        <begin position="652"/>
        <end position="742"/>
    </location>
</feature>